<reference evidence="4 5" key="1">
    <citation type="submission" date="2016-08" db="EMBL/GenBank/DDBJ databases">
        <authorList>
            <person name="Seilhamer J.J."/>
        </authorList>
    </citation>
    <scope>NUCLEOTIDE SEQUENCE [LARGE SCALE GENOMIC DNA]</scope>
    <source>
        <strain evidence="4">ING2-E5A</strain>
    </source>
</reference>
<dbReference type="PANTHER" id="PTHR30273">
    <property type="entry name" value="PERIPLASMIC SIGNAL SENSOR AND SIGMA FACTOR ACTIVATOR FECR-RELATED"/>
    <property type="match status" value="1"/>
</dbReference>
<feature type="transmembrane region" description="Helical" evidence="1">
    <location>
        <begin position="90"/>
        <end position="110"/>
    </location>
</feature>
<dbReference type="AlphaFoldDB" id="A0A1G4G7I0"/>
<evidence type="ECO:0000259" key="3">
    <source>
        <dbReference type="Pfam" id="PF16344"/>
    </source>
</evidence>
<dbReference type="Gene3D" id="3.55.50.30">
    <property type="match status" value="1"/>
</dbReference>
<dbReference type="STRING" id="1642646.ING2E5A_1673"/>
<dbReference type="InterPro" id="IPR006860">
    <property type="entry name" value="FecR"/>
</dbReference>
<feature type="domain" description="FecR protein" evidence="2">
    <location>
        <begin position="194"/>
        <end position="285"/>
    </location>
</feature>
<sequence>MEIDKQNKDYKDFTFEDFLQDDFFIQSVLNPTEESARFWEKYRKENKEYNKAVRCIQDLNKDLLDTEDMHTIWNHIQASNQYRRTKLKRLYLVISSAVAAGIALLFYFNFQLTEKNDNEKGIREFAYNHIPVVETTETQLFVSDNKIVSLKETESVIQYDSASVRVSSKTASQETVQHEISKNEIADFNQLIIPKGKRSFLTLSDGTQIWVNSGTRLVYPSLFADDKREIFVDGEIYIDVQPDHDRPFIVQTGDMNVRVLGTRFNVQAYHADRQKRVILQSGSVKISSDSSKEEFILKPAEMYEATKSNVTIKPVTVYNYISWIDGIYICDSERLDFILTRLSRYYGKEIIVDKQAAGLRCKGKLDLKESLNDVLNILQYIVPIDYTRENDIYSVTFKP</sequence>
<dbReference type="Pfam" id="PF04773">
    <property type="entry name" value="FecR"/>
    <property type="match status" value="1"/>
</dbReference>
<accession>A0A1G4G7I0</accession>
<dbReference type="FunFam" id="2.60.120.1440:FF:000001">
    <property type="entry name" value="Putative anti-sigma factor"/>
    <property type="match status" value="1"/>
</dbReference>
<dbReference type="InterPro" id="IPR012373">
    <property type="entry name" value="Ferrdict_sens_TM"/>
</dbReference>
<evidence type="ECO:0000313" key="4">
    <source>
        <dbReference type="EMBL" id="SCM58127.1"/>
    </source>
</evidence>
<dbReference type="Pfam" id="PF16344">
    <property type="entry name" value="FecR_C"/>
    <property type="match status" value="1"/>
</dbReference>
<organism evidence="4 5">
    <name type="scientific">Petrimonas mucosa</name>
    <dbReference type="NCBI Taxonomy" id="1642646"/>
    <lineage>
        <taxon>Bacteria</taxon>
        <taxon>Pseudomonadati</taxon>
        <taxon>Bacteroidota</taxon>
        <taxon>Bacteroidia</taxon>
        <taxon>Bacteroidales</taxon>
        <taxon>Dysgonomonadaceae</taxon>
        <taxon>Petrimonas</taxon>
    </lineage>
</organism>
<evidence type="ECO:0000256" key="1">
    <source>
        <dbReference type="SAM" id="Phobius"/>
    </source>
</evidence>
<keyword evidence="1" id="KW-0472">Membrane</keyword>
<protein>
    <submittedName>
        <fullName evidence="4">FecR family protein</fullName>
    </submittedName>
</protein>
<gene>
    <name evidence="4" type="ORF">ING2E5A_1673</name>
</gene>
<dbReference type="KEGG" id="pmuc:ING2E5A_1673"/>
<keyword evidence="5" id="KW-1185">Reference proteome</keyword>
<dbReference type="InterPro" id="IPR032508">
    <property type="entry name" value="FecR_C"/>
</dbReference>
<evidence type="ECO:0000313" key="5">
    <source>
        <dbReference type="Proteomes" id="UP000178485"/>
    </source>
</evidence>
<dbReference type="EMBL" id="LT608328">
    <property type="protein sequence ID" value="SCM58127.1"/>
    <property type="molecule type" value="Genomic_DNA"/>
</dbReference>
<feature type="domain" description="Protein FecR C-terminal" evidence="3">
    <location>
        <begin position="329"/>
        <end position="392"/>
    </location>
</feature>
<name>A0A1G4G7I0_9BACT</name>
<evidence type="ECO:0000259" key="2">
    <source>
        <dbReference type="Pfam" id="PF04773"/>
    </source>
</evidence>
<dbReference type="Gene3D" id="2.60.120.1440">
    <property type="match status" value="1"/>
</dbReference>
<keyword evidence="1" id="KW-1133">Transmembrane helix</keyword>
<proteinExistence type="predicted"/>
<dbReference type="Proteomes" id="UP000178485">
    <property type="component" value="Chromosome i"/>
</dbReference>
<keyword evidence="1" id="KW-0812">Transmembrane</keyword>
<dbReference type="GO" id="GO:0016989">
    <property type="term" value="F:sigma factor antagonist activity"/>
    <property type="evidence" value="ECO:0007669"/>
    <property type="project" value="TreeGrafter"/>
</dbReference>
<dbReference type="RefSeq" id="WP_071136953.1">
    <property type="nucleotide sequence ID" value="NZ_LT608328.1"/>
</dbReference>
<dbReference type="PANTHER" id="PTHR30273:SF2">
    <property type="entry name" value="PROTEIN FECR"/>
    <property type="match status" value="1"/>
</dbReference>